<sequence length="103" mass="10860">MASSAVLIASLLLSAFVLQLVQAQQPADGPVSASIYSPPTGKIDCKAACIARCSMSKRPNLCQRACGSCCHRCNCVPPGTYGNYDACPCYASLTTRGNRRKCP</sequence>
<name>A0A7C9D5R9_OPUST</name>
<organism evidence="3">
    <name type="scientific">Opuntia streptacantha</name>
    <name type="common">Prickly pear cactus</name>
    <name type="synonym">Opuntia cardona</name>
    <dbReference type="NCBI Taxonomy" id="393608"/>
    <lineage>
        <taxon>Eukaryota</taxon>
        <taxon>Viridiplantae</taxon>
        <taxon>Streptophyta</taxon>
        <taxon>Embryophyta</taxon>
        <taxon>Tracheophyta</taxon>
        <taxon>Spermatophyta</taxon>
        <taxon>Magnoliopsida</taxon>
        <taxon>eudicotyledons</taxon>
        <taxon>Gunneridae</taxon>
        <taxon>Pentapetalae</taxon>
        <taxon>Caryophyllales</taxon>
        <taxon>Cactineae</taxon>
        <taxon>Cactaceae</taxon>
        <taxon>Opuntioideae</taxon>
        <taxon>Opuntia</taxon>
    </lineage>
</organism>
<dbReference type="Pfam" id="PF02704">
    <property type="entry name" value="GASA"/>
    <property type="match status" value="1"/>
</dbReference>
<keyword evidence="2" id="KW-0732">Signal</keyword>
<dbReference type="PANTHER" id="PTHR23201:SF12">
    <property type="entry name" value="OS05G0432200 PROTEIN"/>
    <property type="match status" value="1"/>
</dbReference>
<dbReference type="EMBL" id="GISG01081398">
    <property type="protein sequence ID" value="MBA4632223.1"/>
    <property type="molecule type" value="Transcribed_RNA"/>
</dbReference>
<protein>
    <recommendedName>
        <fullName evidence="4">Gibberellin regulated protein</fullName>
    </recommendedName>
</protein>
<dbReference type="InterPro" id="IPR003854">
    <property type="entry name" value="GASA"/>
</dbReference>
<proteinExistence type="inferred from homology"/>
<evidence type="ECO:0008006" key="4">
    <source>
        <dbReference type="Google" id="ProtNLM"/>
    </source>
</evidence>
<feature type="signal peptide" evidence="2">
    <location>
        <begin position="1"/>
        <end position="23"/>
    </location>
</feature>
<comment type="similarity">
    <text evidence="1">Belongs to the GASA family.</text>
</comment>
<evidence type="ECO:0000313" key="3">
    <source>
        <dbReference type="EMBL" id="MBA4632223.1"/>
    </source>
</evidence>
<accession>A0A7C9D5R9</accession>
<reference evidence="3" key="1">
    <citation type="journal article" date="2013" name="J. Plant Res.">
        <title>Effect of fungi and light on seed germination of three Opuntia species from semiarid lands of central Mexico.</title>
        <authorList>
            <person name="Delgado-Sanchez P."/>
            <person name="Jimenez-Bremont J.F."/>
            <person name="Guerrero-Gonzalez Mde L."/>
            <person name="Flores J."/>
        </authorList>
    </citation>
    <scope>NUCLEOTIDE SEQUENCE</scope>
    <source>
        <tissue evidence="3">Cladode</tissue>
    </source>
</reference>
<dbReference type="PANTHER" id="PTHR23201">
    <property type="entry name" value="EXTENSIN, PROLINE-RICH PROTEIN"/>
    <property type="match status" value="1"/>
</dbReference>
<evidence type="ECO:0000256" key="2">
    <source>
        <dbReference type="SAM" id="SignalP"/>
    </source>
</evidence>
<reference evidence="3" key="2">
    <citation type="submission" date="2020-07" db="EMBL/GenBank/DDBJ databases">
        <authorList>
            <person name="Vera ALvarez R."/>
            <person name="Arias-Moreno D.M."/>
            <person name="Jimenez-Jacinto V."/>
            <person name="Jimenez-Bremont J.F."/>
            <person name="Swaminathan K."/>
            <person name="Moose S.P."/>
            <person name="Guerrero-Gonzalez M.L."/>
            <person name="Marino-Ramirez L."/>
            <person name="Landsman D."/>
            <person name="Rodriguez-Kessler M."/>
            <person name="Delgado-Sanchez P."/>
        </authorList>
    </citation>
    <scope>NUCLEOTIDE SEQUENCE</scope>
    <source>
        <tissue evidence="3">Cladode</tissue>
    </source>
</reference>
<feature type="chain" id="PRO_5028005701" description="Gibberellin regulated protein" evidence="2">
    <location>
        <begin position="24"/>
        <end position="103"/>
    </location>
</feature>
<dbReference type="AlphaFoldDB" id="A0A7C9D5R9"/>
<evidence type="ECO:0000256" key="1">
    <source>
        <dbReference type="ARBA" id="ARBA00010582"/>
    </source>
</evidence>